<dbReference type="PANTHER" id="PTHR33495:SF2">
    <property type="entry name" value="ANTI-SIGMA FACTOR ANTAGONIST TM_1081-RELATED"/>
    <property type="match status" value="1"/>
</dbReference>
<sequence>MLIDTREKNGVTLALINTRRIEARIADPLAAGLLEAIGKARGVVLDFAQVGFIDSTGMKALMTVLLHCRKSETPCALMGVSEDIMSVFVITRLNRLLPITGSEDEAVDKVRELLAQARERREGTAAATEASCPVPGAPEQGKAGG</sequence>
<dbReference type="AlphaFoldDB" id="A0A6V8LWT5"/>
<evidence type="ECO:0000313" key="4">
    <source>
        <dbReference type="Proteomes" id="UP000494245"/>
    </source>
</evidence>
<dbReference type="PROSITE" id="PS50801">
    <property type="entry name" value="STAS"/>
    <property type="match status" value="1"/>
</dbReference>
<dbReference type="Pfam" id="PF01740">
    <property type="entry name" value="STAS"/>
    <property type="match status" value="1"/>
</dbReference>
<evidence type="ECO:0000313" key="3">
    <source>
        <dbReference type="EMBL" id="GFK94127.1"/>
    </source>
</evidence>
<feature type="domain" description="STAS" evidence="2">
    <location>
        <begin position="26"/>
        <end position="110"/>
    </location>
</feature>
<reference evidence="3 4" key="2">
    <citation type="submission" date="2020-05" db="EMBL/GenBank/DDBJ databases">
        <title>Draft genome sequence of Desulfovibrio sp. strainFSS-1.</title>
        <authorList>
            <person name="Shimoshige H."/>
            <person name="Kobayashi H."/>
            <person name="Maekawa T."/>
        </authorList>
    </citation>
    <scope>NUCLEOTIDE SEQUENCE [LARGE SCALE GENOMIC DNA]</scope>
    <source>
        <strain evidence="3 4">SIID29052-01</strain>
    </source>
</reference>
<proteinExistence type="predicted"/>
<dbReference type="EMBL" id="BLTE01000008">
    <property type="protein sequence ID" value="GFK94127.1"/>
    <property type="molecule type" value="Genomic_DNA"/>
</dbReference>
<name>A0A6V8LWT5_9BACT</name>
<dbReference type="InterPro" id="IPR036513">
    <property type="entry name" value="STAS_dom_sf"/>
</dbReference>
<feature type="region of interest" description="Disordered" evidence="1">
    <location>
        <begin position="120"/>
        <end position="145"/>
    </location>
</feature>
<gene>
    <name evidence="3" type="ORF">NNJEOMEG_01966</name>
</gene>
<protein>
    <recommendedName>
        <fullName evidence="2">STAS domain-containing protein</fullName>
    </recommendedName>
</protein>
<dbReference type="GO" id="GO:0043856">
    <property type="term" value="F:anti-sigma factor antagonist activity"/>
    <property type="evidence" value="ECO:0007669"/>
    <property type="project" value="TreeGrafter"/>
</dbReference>
<reference evidence="3 4" key="1">
    <citation type="submission" date="2020-04" db="EMBL/GenBank/DDBJ databases">
        <authorList>
            <consortium name="Desulfovibrio sp. FSS-1 genome sequencing consortium"/>
            <person name="Shimoshige H."/>
            <person name="Kobayashi H."/>
            <person name="Maekawa T."/>
        </authorList>
    </citation>
    <scope>NUCLEOTIDE SEQUENCE [LARGE SCALE GENOMIC DNA]</scope>
    <source>
        <strain evidence="3 4">SIID29052-01</strain>
    </source>
</reference>
<dbReference type="SUPFAM" id="SSF52091">
    <property type="entry name" value="SpoIIaa-like"/>
    <property type="match status" value="1"/>
</dbReference>
<dbReference type="Gene3D" id="3.30.750.24">
    <property type="entry name" value="STAS domain"/>
    <property type="match status" value="1"/>
</dbReference>
<dbReference type="PANTHER" id="PTHR33495">
    <property type="entry name" value="ANTI-SIGMA FACTOR ANTAGONIST TM_1081-RELATED-RELATED"/>
    <property type="match status" value="1"/>
</dbReference>
<accession>A0A6V8LWT5</accession>
<dbReference type="RefSeq" id="WP_173083911.1">
    <property type="nucleotide sequence ID" value="NZ_BLTE01000008.1"/>
</dbReference>
<comment type="caution">
    <text evidence="3">The sequence shown here is derived from an EMBL/GenBank/DDBJ whole genome shotgun (WGS) entry which is preliminary data.</text>
</comment>
<dbReference type="InterPro" id="IPR002645">
    <property type="entry name" value="STAS_dom"/>
</dbReference>
<keyword evidence="4" id="KW-1185">Reference proteome</keyword>
<dbReference type="CDD" id="cd07043">
    <property type="entry name" value="STAS_anti-anti-sigma_factors"/>
    <property type="match status" value="1"/>
</dbReference>
<dbReference type="Proteomes" id="UP000494245">
    <property type="component" value="Unassembled WGS sequence"/>
</dbReference>
<evidence type="ECO:0000256" key="1">
    <source>
        <dbReference type="SAM" id="MobiDB-lite"/>
    </source>
</evidence>
<evidence type="ECO:0000259" key="2">
    <source>
        <dbReference type="PROSITE" id="PS50801"/>
    </source>
</evidence>
<organism evidence="3 4">
    <name type="scientific">Fundidesulfovibrio magnetotacticus</name>
    <dbReference type="NCBI Taxonomy" id="2730080"/>
    <lineage>
        <taxon>Bacteria</taxon>
        <taxon>Pseudomonadati</taxon>
        <taxon>Thermodesulfobacteriota</taxon>
        <taxon>Desulfovibrionia</taxon>
        <taxon>Desulfovibrionales</taxon>
        <taxon>Desulfovibrionaceae</taxon>
        <taxon>Fundidesulfovibrio</taxon>
    </lineage>
</organism>